<accession>A0A6M3L1N1</accession>
<evidence type="ECO:0000313" key="1">
    <source>
        <dbReference type="EMBL" id="QJA87631.1"/>
    </source>
</evidence>
<proteinExistence type="predicted"/>
<organism evidence="1">
    <name type="scientific">viral metagenome</name>
    <dbReference type="NCBI Taxonomy" id="1070528"/>
    <lineage>
        <taxon>unclassified sequences</taxon>
        <taxon>metagenomes</taxon>
        <taxon>organismal metagenomes</taxon>
    </lineage>
</organism>
<dbReference type="AlphaFoldDB" id="A0A6M3L1N1"/>
<reference evidence="1" key="1">
    <citation type="submission" date="2020-03" db="EMBL/GenBank/DDBJ databases">
        <title>The deep terrestrial virosphere.</title>
        <authorList>
            <person name="Holmfeldt K."/>
            <person name="Nilsson E."/>
            <person name="Simone D."/>
            <person name="Lopez-Fernandez M."/>
            <person name="Wu X."/>
            <person name="de Brujin I."/>
            <person name="Lundin D."/>
            <person name="Andersson A."/>
            <person name="Bertilsson S."/>
            <person name="Dopson M."/>
        </authorList>
    </citation>
    <scope>NUCLEOTIDE SEQUENCE</scope>
    <source>
        <strain evidence="1">MM415B02937</strain>
    </source>
</reference>
<dbReference type="EMBL" id="MT142722">
    <property type="protein sequence ID" value="QJA87631.1"/>
    <property type="molecule type" value="Genomic_DNA"/>
</dbReference>
<protein>
    <submittedName>
        <fullName evidence="1">Uncharacterized protein</fullName>
    </submittedName>
</protein>
<name>A0A6M3L1N1_9ZZZZ</name>
<sequence length="143" mass="15698">MAAIIEKMQRDLGRFGEATLRASWQVGQLGDMDNEILVDIDEVTRTMENKALAVESIEWTKGLNMEVRIEFDSTPPKPESTILALPGGELNGSTNFTDSLNGCWPDPNRPTGGNIVVNTTGALQSDELWIRLNFRVKGTHAPG</sequence>
<gene>
    <name evidence="1" type="ORF">MM415B02937_0006</name>
</gene>